<comment type="caution">
    <text evidence="1">The sequence shown here is derived from an EMBL/GenBank/DDBJ whole genome shotgun (WGS) entry which is preliminary data.</text>
</comment>
<evidence type="ECO:0000313" key="2">
    <source>
        <dbReference type="Proteomes" id="UP000030528"/>
    </source>
</evidence>
<dbReference type="EMBL" id="AVPE01000010">
    <property type="protein sequence ID" value="KGX91413.1"/>
    <property type="molecule type" value="Genomic_DNA"/>
</dbReference>
<gene>
    <name evidence="1" type="ORF">N781_04785</name>
</gene>
<dbReference type="eggNOG" id="COG3764">
    <property type="taxonomic scope" value="Bacteria"/>
</dbReference>
<dbReference type="SUPFAM" id="SSF63817">
    <property type="entry name" value="Sortase"/>
    <property type="match status" value="1"/>
</dbReference>
<dbReference type="InterPro" id="IPR023365">
    <property type="entry name" value="Sortase_dom-sf"/>
</dbReference>
<dbReference type="Gene3D" id="2.40.260.10">
    <property type="entry name" value="Sortase"/>
    <property type="match status" value="1"/>
</dbReference>
<protein>
    <recommendedName>
        <fullName evidence="3">Sortase</fullName>
    </recommendedName>
</protein>
<evidence type="ECO:0008006" key="3">
    <source>
        <dbReference type="Google" id="ProtNLM"/>
    </source>
</evidence>
<reference evidence="1 2" key="1">
    <citation type="submission" date="2013-08" db="EMBL/GenBank/DDBJ databases">
        <authorList>
            <person name="Huang J."/>
            <person name="Wang G."/>
        </authorList>
    </citation>
    <scope>NUCLEOTIDE SEQUENCE [LARGE SCALE GENOMIC DNA]</scope>
    <source>
        <strain evidence="1 2">JSM 076056</strain>
    </source>
</reference>
<evidence type="ECO:0000313" key="1">
    <source>
        <dbReference type="EMBL" id="KGX91413.1"/>
    </source>
</evidence>
<sequence length="48" mass="5315">MNEDDRTVIVPKPTATLTLTTCYPFTFVGAAPERYVLVAELKGEKKSL</sequence>
<dbReference type="AlphaFoldDB" id="A0A0A5GJM4"/>
<proteinExistence type="predicted"/>
<name>A0A0A5GJM4_9BACI</name>
<accession>A0A0A5GJM4</accession>
<organism evidence="1 2">
    <name type="scientific">Pontibacillus halophilus JSM 076056 = DSM 19796</name>
    <dbReference type="NCBI Taxonomy" id="1385510"/>
    <lineage>
        <taxon>Bacteria</taxon>
        <taxon>Bacillati</taxon>
        <taxon>Bacillota</taxon>
        <taxon>Bacilli</taxon>
        <taxon>Bacillales</taxon>
        <taxon>Bacillaceae</taxon>
        <taxon>Pontibacillus</taxon>
    </lineage>
</organism>
<dbReference type="Proteomes" id="UP000030528">
    <property type="component" value="Unassembled WGS sequence"/>
</dbReference>
<keyword evidence="2" id="KW-1185">Reference proteome</keyword>